<feature type="domain" description="Signal transduction histidine kinase internal region" evidence="3">
    <location>
        <begin position="157"/>
        <end position="235"/>
    </location>
</feature>
<feature type="transmembrane region" description="Helical" evidence="2">
    <location>
        <begin position="12"/>
        <end position="30"/>
    </location>
</feature>
<dbReference type="PANTHER" id="PTHR34220">
    <property type="entry name" value="SENSOR HISTIDINE KINASE YPDA"/>
    <property type="match status" value="1"/>
</dbReference>
<dbReference type="InterPro" id="IPR050640">
    <property type="entry name" value="Bact_2-comp_sensor_kinase"/>
</dbReference>
<sequence>MSPMNDRRLLQWGIPLVSLLMLLPNFGYAFQSVPMFLISWSISLVYTVGIWWGTRTIWQRLYERFPQVEQTARRIWLLAVGCVLYASLATLLITIGLALVVPQFGTLSAESLLVGMAVNLVPTSIVLLVYESRHFFYQWELNVRRAEQLSRAGVQSQLEALQSQLDPHFLFNSLNTLSALIEPENEPAQQFLEHLSDVYRYVLLSRATPTVPLAEELAFVDTYLALHKIRFRDNLLITKSIPSAALEQRVAPLSVQLLVENALKHNVASREHPLHLHLSADVAAGHFEVRNSRRLRTAGLTPGTGMGLQNVRHRYELLQAPRPVEVLVDEDFFTVRLPLLPPDASSLPEPHGSKQLTTHQHNILSSNKI</sequence>
<feature type="region of interest" description="Disordered" evidence="1">
    <location>
        <begin position="344"/>
        <end position="369"/>
    </location>
</feature>
<dbReference type="PANTHER" id="PTHR34220:SF7">
    <property type="entry name" value="SENSOR HISTIDINE KINASE YPDA"/>
    <property type="match status" value="1"/>
</dbReference>
<keyword evidence="2" id="KW-0812">Transmembrane</keyword>
<reference evidence="4 5" key="1">
    <citation type="submission" date="2019-06" db="EMBL/GenBank/DDBJ databases">
        <authorList>
            <person name="Srinivasan S."/>
        </authorList>
    </citation>
    <scope>NUCLEOTIDE SEQUENCE [LARGE SCALE GENOMIC DNA]</scope>
    <source>
        <strain evidence="4 5">17J68-5</strain>
    </source>
</reference>
<dbReference type="Pfam" id="PF06580">
    <property type="entry name" value="His_kinase"/>
    <property type="match status" value="1"/>
</dbReference>
<evidence type="ECO:0000256" key="2">
    <source>
        <dbReference type="SAM" id="Phobius"/>
    </source>
</evidence>
<feature type="transmembrane region" description="Helical" evidence="2">
    <location>
        <begin position="75"/>
        <end position="100"/>
    </location>
</feature>
<dbReference type="GO" id="GO:0000155">
    <property type="term" value="F:phosphorelay sensor kinase activity"/>
    <property type="evidence" value="ECO:0007669"/>
    <property type="project" value="InterPro"/>
</dbReference>
<feature type="transmembrane region" description="Helical" evidence="2">
    <location>
        <begin position="36"/>
        <end position="54"/>
    </location>
</feature>
<protein>
    <submittedName>
        <fullName evidence="4">Histidine kinase</fullName>
    </submittedName>
</protein>
<proteinExistence type="predicted"/>
<dbReference type="EMBL" id="CP040896">
    <property type="protein sequence ID" value="QDA61306.1"/>
    <property type="molecule type" value="Genomic_DNA"/>
</dbReference>
<dbReference type="GO" id="GO:0016020">
    <property type="term" value="C:membrane"/>
    <property type="evidence" value="ECO:0007669"/>
    <property type="project" value="InterPro"/>
</dbReference>
<dbReference type="OrthoDB" id="927174at2"/>
<feature type="transmembrane region" description="Helical" evidence="2">
    <location>
        <begin position="112"/>
        <end position="130"/>
    </location>
</feature>
<evidence type="ECO:0000313" key="5">
    <source>
        <dbReference type="Proteomes" id="UP000305398"/>
    </source>
</evidence>
<organism evidence="4 5">
    <name type="scientific">Hymenobacter jejuensis</name>
    <dbReference type="NCBI Taxonomy" id="2502781"/>
    <lineage>
        <taxon>Bacteria</taxon>
        <taxon>Pseudomonadati</taxon>
        <taxon>Bacteroidota</taxon>
        <taxon>Cytophagia</taxon>
        <taxon>Cytophagales</taxon>
        <taxon>Hymenobacteraceae</taxon>
        <taxon>Hymenobacter</taxon>
    </lineage>
</organism>
<keyword evidence="2" id="KW-0472">Membrane</keyword>
<accession>A0A5B8A3Q6</accession>
<feature type="compositionally biased region" description="Polar residues" evidence="1">
    <location>
        <begin position="354"/>
        <end position="369"/>
    </location>
</feature>
<evidence type="ECO:0000259" key="3">
    <source>
        <dbReference type="Pfam" id="PF06580"/>
    </source>
</evidence>
<dbReference type="Gene3D" id="3.30.565.10">
    <property type="entry name" value="Histidine kinase-like ATPase, C-terminal domain"/>
    <property type="match status" value="1"/>
</dbReference>
<evidence type="ECO:0000313" key="4">
    <source>
        <dbReference type="EMBL" id="QDA61306.1"/>
    </source>
</evidence>
<name>A0A5B8A3Q6_9BACT</name>
<keyword evidence="5" id="KW-1185">Reference proteome</keyword>
<gene>
    <name evidence="4" type="ORF">FHG12_14925</name>
</gene>
<dbReference type="InterPro" id="IPR010559">
    <property type="entry name" value="Sig_transdc_His_kin_internal"/>
</dbReference>
<dbReference type="InterPro" id="IPR036890">
    <property type="entry name" value="HATPase_C_sf"/>
</dbReference>
<keyword evidence="2" id="KW-1133">Transmembrane helix</keyword>
<dbReference type="AlphaFoldDB" id="A0A5B8A3Q6"/>
<dbReference type="KEGG" id="hyj:FHG12_14925"/>
<dbReference type="Proteomes" id="UP000305398">
    <property type="component" value="Chromosome"/>
</dbReference>
<keyword evidence="4" id="KW-0418">Kinase</keyword>
<keyword evidence="4" id="KW-0808">Transferase</keyword>
<evidence type="ECO:0000256" key="1">
    <source>
        <dbReference type="SAM" id="MobiDB-lite"/>
    </source>
</evidence>